<organism evidence="12 13">
    <name type="scientific">Vibrio parahaemolyticus</name>
    <dbReference type="NCBI Taxonomy" id="670"/>
    <lineage>
        <taxon>Bacteria</taxon>
        <taxon>Pseudomonadati</taxon>
        <taxon>Pseudomonadota</taxon>
        <taxon>Gammaproteobacteria</taxon>
        <taxon>Vibrionales</taxon>
        <taxon>Vibrionaceae</taxon>
        <taxon>Vibrio</taxon>
    </lineage>
</organism>
<evidence type="ECO:0000256" key="3">
    <source>
        <dbReference type="ARBA" id="ARBA00011738"/>
    </source>
</evidence>
<dbReference type="Pfam" id="PF00216">
    <property type="entry name" value="Bac_DNA_binding"/>
    <property type="match status" value="1"/>
</dbReference>
<evidence type="ECO:0000313" key="13">
    <source>
        <dbReference type="Proteomes" id="UP000191946"/>
    </source>
</evidence>
<evidence type="ECO:0000256" key="1">
    <source>
        <dbReference type="ARBA" id="ARBA00004328"/>
    </source>
</evidence>
<dbReference type="PANTHER" id="PTHR33175:SF13">
    <property type="entry name" value="HISTONE-LIKE PROTEIN"/>
    <property type="match status" value="1"/>
</dbReference>
<comment type="subcellular location">
    <subcellularLocation>
        <location evidence="1">Virion</location>
    </subcellularLocation>
</comment>
<evidence type="ECO:0000256" key="8">
    <source>
        <dbReference type="ARBA" id="ARBA00033120"/>
    </source>
</evidence>
<dbReference type="InterPro" id="IPR010992">
    <property type="entry name" value="IHF-like_DNA-bd_dom_sf"/>
</dbReference>
<evidence type="ECO:0000256" key="11">
    <source>
        <dbReference type="RuleBase" id="RU003939"/>
    </source>
</evidence>
<dbReference type="EMBL" id="LHQV01000021">
    <property type="protein sequence ID" value="OQJ97056.1"/>
    <property type="molecule type" value="Genomic_DNA"/>
</dbReference>
<dbReference type="InterPro" id="IPR000119">
    <property type="entry name" value="Hist_DNA-bd"/>
</dbReference>
<keyword evidence="6" id="KW-0426">Late protein</keyword>
<evidence type="ECO:0000256" key="9">
    <source>
        <dbReference type="ARBA" id="ARBA00033227"/>
    </source>
</evidence>
<protein>
    <recommendedName>
        <fullName evidence="4">Viral histone-like protein</fullName>
    </recommendedName>
    <alternativeName>
        <fullName evidence="9">DNA-binding protein pA104R</fullName>
    </alternativeName>
    <alternativeName>
        <fullName evidence="8">pA104R</fullName>
    </alternativeName>
</protein>
<comment type="caution">
    <text evidence="12">The sequence shown here is derived from an EMBL/GenBank/DDBJ whole genome shotgun (WGS) entry which is preliminary data.</text>
</comment>
<evidence type="ECO:0000256" key="10">
    <source>
        <dbReference type="ARBA" id="ARBA00046140"/>
    </source>
</evidence>
<gene>
    <name evidence="12" type="ORF">AKG60_21885</name>
</gene>
<dbReference type="GO" id="GO:0005829">
    <property type="term" value="C:cytosol"/>
    <property type="evidence" value="ECO:0007669"/>
    <property type="project" value="TreeGrafter"/>
</dbReference>
<evidence type="ECO:0000256" key="4">
    <source>
        <dbReference type="ARBA" id="ARBA00016145"/>
    </source>
</evidence>
<dbReference type="GO" id="GO:0030527">
    <property type="term" value="F:structural constituent of chromatin"/>
    <property type="evidence" value="ECO:0007669"/>
    <property type="project" value="InterPro"/>
</dbReference>
<keyword evidence="13" id="KW-1185">Reference proteome</keyword>
<dbReference type="Gene3D" id="4.10.520.10">
    <property type="entry name" value="IHF-like DNA-binding proteins"/>
    <property type="match status" value="1"/>
</dbReference>
<reference evidence="12 13" key="1">
    <citation type="submission" date="2015-08" db="EMBL/GenBank/DDBJ databases">
        <title>Draft Genome Sequences of Vibrio parahaemolyticus Strains.</title>
        <authorList>
            <person name="Gonzalez-Escalona N."/>
            <person name="DePaola A."/>
        </authorList>
    </citation>
    <scope>NUCLEOTIDE SEQUENCE [LARGE SCALE GENOMIC DNA]</scope>
    <source>
        <strain evidence="12 13">CFSAN001621</strain>
    </source>
</reference>
<dbReference type="GO" id="GO:0003677">
    <property type="term" value="F:DNA binding"/>
    <property type="evidence" value="ECO:0007669"/>
    <property type="project" value="UniProtKB-KW"/>
</dbReference>
<dbReference type="GO" id="GO:0006260">
    <property type="term" value="P:DNA replication"/>
    <property type="evidence" value="ECO:0007669"/>
    <property type="project" value="UniProtKB-KW"/>
</dbReference>
<keyword evidence="5" id="KW-0235">DNA replication</keyword>
<accession>A0AAX0MAA7</accession>
<dbReference type="Proteomes" id="UP000191946">
    <property type="component" value="Unassembled WGS sequence"/>
</dbReference>
<name>A0AAX0MAA7_VIBPH</name>
<dbReference type="SUPFAM" id="SSF47729">
    <property type="entry name" value="IHF-like DNA-binding proteins"/>
    <property type="match status" value="1"/>
</dbReference>
<keyword evidence="7" id="KW-0238">DNA-binding</keyword>
<proteinExistence type="inferred from homology"/>
<evidence type="ECO:0000313" key="12">
    <source>
        <dbReference type="EMBL" id="OQJ97056.1"/>
    </source>
</evidence>
<evidence type="ECO:0000256" key="2">
    <source>
        <dbReference type="ARBA" id="ARBA00010529"/>
    </source>
</evidence>
<dbReference type="PANTHER" id="PTHR33175">
    <property type="entry name" value="DNA-BINDING PROTEIN HU"/>
    <property type="match status" value="1"/>
</dbReference>
<evidence type="ECO:0000256" key="7">
    <source>
        <dbReference type="ARBA" id="ARBA00023125"/>
    </source>
</evidence>
<comment type="similarity">
    <text evidence="2 11">Belongs to the bacterial histone-like protein family.</text>
</comment>
<comment type="subunit">
    <text evidence="3">Homodimer.</text>
</comment>
<sequence length="98" mass="10785">MIMNIDKLVETISEKVQMPKTSVKAVLEALGETGQEVLLEKDEFTIPNLAKMKVTTAKARKGRNPKTGEDIHIEAKMKVSATPVKAIKDKVALLPVEE</sequence>
<dbReference type="CDD" id="cd00591">
    <property type="entry name" value="HU_IHF"/>
    <property type="match status" value="1"/>
</dbReference>
<comment type="function">
    <text evidence="10">DNA-binding protein that plays a critical role in nucleoid compaction, genome replication and DNA replication and transcription. Binds to both ssDNA and dsDNA with a binding site covering about 15 nucleotides. Displays DNA-supercoiling activity only when associated with the viral DNA topoisomerase 2.</text>
</comment>
<dbReference type="SMART" id="SM00411">
    <property type="entry name" value="BHL"/>
    <property type="match status" value="1"/>
</dbReference>
<evidence type="ECO:0000256" key="5">
    <source>
        <dbReference type="ARBA" id="ARBA00022705"/>
    </source>
</evidence>
<dbReference type="AlphaFoldDB" id="A0AAX0MAA7"/>
<evidence type="ECO:0000256" key="6">
    <source>
        <dbReference type="ARBA" id="ARBA00022921"/>
    </source>
</evidence>